<protein>
    <submittedName>
        <fullName evidence="1">Uncharacterized protein</fullName>
    </submittedName>
</protein>
<accession>A0A2S5AD87</accession>
<comment type="caution">
    <text evidence="1">The sequence shown here is derived from an EMBL/GenBank/DDBJ whole genome shotgun (WGS) entry which is preliminary data.</text>
</comment>
<reference evidence="1 2" key="1">
    <citation type="submission" date="2018-01" db="EMBL/GenBank/DDBJ databases">
        <authorList>
            <person name="Gaut B.S."/>
            <person name="Morton B.R."/>
            <person name="Clegg M.T."/>
            <person name="Duvall M.R."/>
        </authorList>
    </citation>
    <scope>NUCLEOTIDE SEQUENCE [LARGE SCALE GENOMIC DNA]</scope>
    <source>
        <strain evidence="1 2">HR-AY</strain>
    </source>
</reference>
<dbReference type="AlphaFoldDB" id="A0A2S5AD87"/>
<dbReference type="PROSITE" id="PS51257">
    <property type="entry name" value="PROKAR_LIPOPROTEIN"/>
    <property type="match status" value="1"/>
</dbReference>
<keyword evidence="2" id="KW-1185">Reference proteome</keyword>
<gene>
    <name evidence="1" type="ORF">C3L50_03115</name>
</gene>
<dbReference type="EMBL" id="PQVG01000002">
    <property type="protein sequence ID" value="POY40505.1"/>
    <property type="molecule type" value="Genomic_DNA"/>
</dbReference>
<proteinExistence type="predicted"/>
<sequence>MKNLIAVFTLLLIFISCEKVEDDTDNFCTSNCTTLRGKFVSLNNQPVPNIKVALKYRISGGELGGGYTRKIVNTKSDKNGNFNNFFFIKDKELGRYTGGYFEVDIDDSSLDNNKYIRTNNLIGNTTSDIGFAIYSIINRDTIIDETYYIPKKAYIKVNLNNYAAQKEGDHFEVQTFYPFGPKIGQNTYLNSEYATGFSGYDNWTAKTLNNSFKVFVAEGEKNIIHIIKLKNGVLLNQDIEVFVPANNTIELTYDY</sequence>
<organism evidence="1 2">
    <name type="scientific">Flavobacterium alvei</name>
    <dbReference type="NCBI Taxonomy" id="2080416"/>
    <lineage>
        <taxon>Bacteria</taxon>
        <taxon>Pseudomonadati</taxon>
        <taxon>Bacteroidota</taxon>
        <taxon>Flavobacteriia</taxon>
        <taxon>Flavobacteriales</taxon>
        <taxon>Flavobacteriaceae</taxon>
        <taxon>Flavobacterium</taxon>
    </lineage>
</organism>
<dbReference type="Proteomes" id="UP000237310">
    <property type="component" value="Unassembled WGS sequence"/>
</dbReference>
<name>A0A2S5AD87_9FLAO</name>
<dbReference type="RefSeq" id="WP_103804692.1">
    <property type="nucleotide sequence ID" value="NZ_PQVG01000002.1"/>
</dbReference>
<evidence type="ECO:0000313" key="1">
    <source>
        <dbReference type="EMBL" id="POY40505.1"/>
    </source>
</evidence>
<dbReference type="OrthoDB" id="1342421at2"/>
<evidence type="ECO:0000313" key="2">
    <source>
        <dbReference type="Proteomes" id="UP000237310"/>
    </source>
</evidence>